<dbReference type="Proteomes" id="UP000249739">
    <property type="component" value="Unassembled WGS sequence"/>
</dbReference>
<protein>
    <submittedName>
        <fullName evidence="1">Uncharacterized protein</fullName>
    </submittedName>
</protein>
<evidence type="ECO:0000313" key="1">
    <source>
        <dbReference type="EMBL" id="PZP57287.1"/>
    </source>
</evidence>
<proteinExistence type="predicted"/>
<sequence>MQSKTKIIKASRSLQMKAGSGIIPAEKVLKAEDAIIKNDEDFFPIAKMLLTKLQDAVHVARTKDAEKKELIEAVIKPVMELKANAQMFKYDLVTTLANIMLNFLESIGTLDKNALAIVEAHHRTLVLIISQKMSGNGGQAGAMLEKELRQACGRYLAKKNS</sequence>
<dbReference type="AlphaFoldDB" id="A0A2W5FTY3"/>
<dbReference type="EMBL" id="QFOT01000004">
    <property type="protein sequence ID" value="PZP57287.1"/>
    <property type="molecule type" value="Genomic_DNA"/>
</dbReference>
<evidence type="ECO:0000313" key="2">
    <source>
        <dbReference type="Proteomes" id="UP000249739"/>
    </source>
</evidence>
<accession>A0A2W5FTY3</accession>
<name>A0A2W5FTY3_9BACT</name>
<reference evidence="1 2" key="1">
    <citation type="submission" date="2017-08" db="EMBL/GenBank/DDBJ databases">
        <title>Infants hospitalized years apart are colonized by the same room-sourced microbial strains.</title>
        <authorList>
            <person name="Brooks B."/>
            <person name="Olm M.R."/>
            <person name="Firek B.A."/>
            <person name="Baker R."/>
            <person name="Thomas B.C."/>
            <person name="Morowitz M.J."/>
            <person name="Banfield J.F."/>
        </authorList>
    </citation>
    <scope>NUCLEOTIDE SEQUENCE [LARGE SCALE GENOMIC DNA]</scope>
    <source>
        <strain evidence="1">S2_006_000_R2_64</strain>
    </source>
</reference>
<organism evidence="1 2">
    <name type="scientific">Micavibrio aeruginosavorus</name>
    <dbReference type="NCBI Taxonomy" id="349221"/>
    <lineage>
        <taxon>Bacteria</taxon>
        <taxon>Pseudomonadati</taxon>
        <taxon>Bdellovibrionota</taxon>
        <taxon>Bdellovibrionia</taxon>
        <taxon>Bdellovibrionales</taxon>
        <taxon>Pseudobdellovibrionaceae</taxon>
        <taxon>Micavibrio</taxon>
    </lineage>
</organism>
<comment type="caution">
    <text evidence="1">The sequence shown here is derived from an EMBL/GenBank/DDBJ whole genome shotgun (WGS) entry which is preliminary data.</text>
</comment>
<gene>
    <name evidence="1" type="ORF">DI586_01000</name>
</gene>